<comment type="catalytic activity">
    <reaction evidence="4">
        <text>apo-[citrate lyase ACP] + 2'-(5''-triphospho-alpha-D-ribosyl)-3'-dephospho-CoA = holo-[citrate lyase ACP] + diphosphate</text>
        <dbReference type="Rhea" id="RHEA:16333"/>
        <dbReference type="Rhea" id="RHEA-COMP:10157"/>
        <dbReference type="Rhea" id="RHEA-COMP:10158"/>
        <dbReference type="ChEBI" id="CHEBI:29999"/>
        <dbReference type="ChEBI" id="CHEBI:33019"/>
        <dbReference type="ChEBI" id="CHEBI:61378"/>
        <dbReference type="ChEBI" id="CHEBI:82683"/>
        <dbReference type="EC" id="2.7.7.61"/>
    </reaction>
</comment>
<reference evidence="6" key="2">
    <citation type="submission" date="2017-05" db="EMBL/GenBank/DDBJ databases">
        <authorList>
            <consortium name="The Broad Institute Genomics Platform"/>
            <consortium name="The Broad Institute Genomic Center for Infectious Diseases"/>
            <person name="Earl A."/>
            <person name="Manson A."/>
            <person name="Schwartman J."/>
            <person name="Gilmore M."/>
            <person name="Abouelleil A."/>
            <person name="Cao P."/>
            <person name="Chapman S."/>
            <person name="Cusick C."/>
            <person name="Shea T."/>
            <person name="Young S."/>
            <person name="Neafsey D."/>
            <person name="Nusbaum C."/>
            <person name="Birren B."/>
        </authorList>
    </citation>
    <scope>NUCLEOTIDE SEQUENCE</scope>
    <source>
        <strain evidence="6">9D6_DIV0238</strain>
    </source>
</reference>
<dbReference type="EC" id="2.7.7.61" evidence="1"/>
<evidence type="ECO:0000256" key="2">
    <source>
        <dbReference type="ARBA" id="ARBA00022679"/>
    </source>
</evidence>
<organism evidence="5">
    <name type="scientific">Candidatus Enterococcus dunnyi</name>
    <dbReference type="NCBI Taxonomy" id="1834192"/>
    <lineage>
        <taxon>Bacteria</taxon>
        <taxon>Bacillati</taxon>
        <taxon>Bacillota</taxon>
        <taxon>Bacilli</taxon>
        <taxon>Lactobacillales</taxon>
        <taxon>Enterococcaceae</taxon>
        <taxon>Enterococcus</taxon>
    </lineage>
</organism>
<evidence type="ECO:0000256" key="3">
    <source>
        <dbReference type="ARBA" id="ARBA00022695"/>
    </source>
</evidence>
<keyword evidence="2" id="KW-0808">Transferase</keyword>
<evidence type="ECO:0000313" key="6">
    <source>
        <dbReference type="EMBL" id="WYJ93298.1"/>
    </source>
</evidence>
<accession>A0A200J8L2</accession>
<dbReference type="InterPro" id="IPR005551">
    <property type="entry name" value="CitX"/>
</dbReference>
<keyword evidence="7" id="KW-1185">Reference proteome</keyword>
<dbReference type="NCBIfam" id="NF002383">
    <property type="entry name" value="PRK01392.1"/>
    <property type="match status" value="1"/>
</dbReference>
<dbReference type="GO" id="GO:0050519">
    <property type="term" value="F:holo-citrate lyase synthase activity"/>
    <property type="evidence" value="ECO:0007669"/>
    <property type="project" value="UniProtKB-EC"/>
</dbReference>
<evidence type="ECO:0000313" key="5">
    <source>
        <dbReference type="EMBL" id="OUZ33572.1"/>
    </source>
</evidence>
<evidence type="ECO:0000256" key="4">
    <source>
        <dbReference type="ARBA" id="ARBA00048574"/>
    </source>
</evidence>
<dbReference type="EMBL" id="NIBQ01000002">
    <property type="protein sequence ID" value="OUZ33572.1"/>
    <property type="molecule type" value="Genomic_DNA"/>
</dbReference>
<gene>
    <name evidence="6" type="ORF">A5889_000794</name>
    <name evidence="5" type="ORF">A5889_002287</name>
</gene>
<reference evidence="5" key="1">
    <citation type="submission" date="2017-05" db="EMBL/GenBank/DDBJ databases">
        <title>The Genome Sequence of Enterococcus sp. 9D6_DIV0238.</title>
        <authorList>
            <consortium name="The Broad Institute Genomics Platform"/>
            <consortium name="The Broad Institute Genomic Center for Infectious Diseases"/>
            <person name="Earl A."/>
            <person name="Manson A."/>
            <person name="Schwartman J."/>
            <person name="Gilmore M."/>
            <person name="Abouelleil A."/>
            <person name="Cao P."/>
            <person name="Chapman S."/>
            <person name="Cusick C."/>
            <person name="Shea T."/>
            <person name="Young S."/>
            <person name="Neafsey D."/>
            <person name="Nusbaum C."/>
            <person name="Birren B."/>
        </authorList>
    </citation>
    <scope>NUCLEOTIDE SEQUENCE [LARGE SCALE GENOMIC DNA]</scope>
    <source>
        <strain evidence="5">9D6_DIV0238</strain>
    </source>
</reference>
<dbReference type="EMBL" id="CP147246">
    <property type="protein sequence ID" value="WYJ93298.1"/>
    <property type="molecule type" value="Genomic_DNA"/>
</dbReference>
<name>A0A200J8L2_9ENTE</name>
<reference evidence="6" key="3">
    <citation type="submission" date="2024-03" db="EMBL/GenBank/DDBJ databases">
        <title>The Genome Sequence of Enterococcus sp. DIV0238c.</title>
        <authorList>
            <consortium name="The Broad Institute Genomics Platform"/>
            <consortium name="The Broad Institute Microbial Omics Core"/>
            <consortium name="The Broad Institute Genomic Center for Infectious Diseases"/>
            <person name="Earl A."/>
            <person name="Manson A."/>
            <person name="Gilmore M."/>
            <person name="Schwartman J."/>
            <person name="Shea T."/>
            <person name="Abouelleil A."/>
            <person name="Cao P."/>
            <person name="Chapman S."/>
            <person name="Cusick C."/>
            <person name="Young S."/>
            <person name="Neafsey D."/>
            <person name="Nusbaum C."/>
            <person name="Birren B."/>
        </authorList>
    </citation>
    <scope>NUCLEOTIDE SEQUENCE</scope>
    <source>
        <strain evidence="6">9D6_DIV0238</strain>
    </source>
</reference>
<dbReference type="OrthoDB" id="3196716at2"/>
<sequence length="184" mass="21551">MWSEMCKAYFQGEEVELIDMMNAREKRVLIQRELLGKHPHEILLSATMNIPGPVKTNEQLKAAFLTVIEAIDRLIPPEKRVARKYRDVKTGPEYYLVIRETPEVLKKQLIDLEESHPYGRLLDLDVLYPKEQQLLSISRTELGYPVRRCFICEDEAKICGRQRRHSIEEMQQAISQLIEKGKMK</sequence>
<protein>
    <recommendedName>
        <fullName evidence="1">citrate lyase holo-[acyl-carrier protein] synthase</fullName>
        <ecNumber evidence="1">2.7.7.61</ecNumber>
    </recommendedName>
</protein>
<dbReference type="Pfam" id="PF03802">
    <property type="entry name" value="CitX"/>
    <property type="match status" value="1"/>
</dbReference>
<dbReference type="GO" id="GO:0051191">
    <property type="term" value="P:prosthetic group biosynthetic process"/>
    <property type="evidence" value="ECO:0007669"/>
    <property type="project" value="InterPro"/>
</dbReference>
<dbReference type="Proteomes" id="UP000196151">
    <property type="component" value="Chromosome"/>
</dbReference>
<evidence type="ECO:0000313" key="7">
    <source>
        <dbReference type="Proteomes" id="UP000196151"/>
    </source>
</evidence>
<dbReference type="AlphaFoldDB" id="A0A200J8L2"/>
<dbReference type="NCBIfam" id="TIGR03124">
    <property type="entry name" value="citrate_citX"/>
    <property type="match status" value="1"/>
</dbReference>
<keyword evidence="3" id="KW-0548">Nucleotidyltransferase</keyword>
<evidence type="ECO:0000256" key="1">
    <source>
        <dbReference type="ARBA" id="ARBA00012524"/>
    </source>
</evidence>
<proteinExistence type="predicted"/>